<proteinExistence type="predicted"/>
<reference evidence="2 3" key="1">
    <citation type="submission" date="2019-11" db="EMBL/GenBank/DDBJ databases">
        <title>Identification of a novel strain.</title>
        <authorList>
            <person name="Xu Q."/>
            <person name="Wang G."/>
        </authorList>
    </citation>
    <scope>NUCLEOTIDE SEQUENCE [LARGE SCALE GENOMIC DNA]</scope>
    <source>
        <strain evidence="3">xq</strain>
    </source>
</reference>
<keyword evidence="3" id="KW-1185">Reference proteome</keyword>
<evidence type="ECO:0008006" key="4">
    <source>
        <dbReference type="Google" id="ProtNLM"/>
    </source>
</evidence>
<dbReference type="Proteomes" id="UP000440694">
    <property type="component" value="Unassembled WGS sequence"/>
</dbReference>
<dbReference type="RefSeq" id="WP_154739007.1">
    <property type="nucleotide sequence ID" value="NZ_WMBQ01000001.1"/>
</dbReference>
<feature type="transmembrane region" description="Helical" evidence="1">
    <location>
        <begin position="62"/>
        <end position="83"/>
    </location>
</feature>
<gene>
    <name evidence="2" type="ORF">GIW81_09700</name>
</gene>
<accession>A0A6I3KHU5</accession>
<feature type="transmembrane region" description="Helical" evidence="1">
    <location>
        <begin position="30"/>
        <end position="50"/>
    </location>
</feature>
<keyword evidence="1" id="KW-0812">Transmembrane</keyword>
<dbReference type="EMBL" id="WMBQ01000001">
    <property type="protein sequence ID" value="MTD94604.1"/>
    <property type="molecule type" value="Genomic_DNA"/>
</dbReference>
<evidence type="ECO:0000313" key="3">
    <source>
        <dbReference type="Proteomes" id="UP000440694"/>
    </source>
</evidence>
<organism evidence="2 3">
    <name type="scientific">Hyphomicrobium album</name>
    <dbReference type="NCBI Taxonomy" id="2665159"/>
    <lineage>
        <taxon>Bacteria</taxon>
        <taxon>Pseudomonadati</taxon>
        <taxon>Pseudomonadota</taxon>
        <taxon>Alphaproteobacteria</taxon>
        <taxon>Hyphomicrobiales</taxon>
        <taxon>Hyphomicrobiaceae</taxon>
        <taxon>Hyphomicrobium</taxon>
    </lineage>
</organism>
<keyword evidence="1" id="KW-1133">Transmembrane helix</keyword>
<dbReference type="AlphaFoldDB" id="A0A6I3KHU5"/>
<protein>
    <recommendedName>
        <fullName evidence="4">YcxB-like protein</fullName>
    </recommendedName>
</protein>
<evidence type="ECO:0000256" key="1">
    <source>
        <dbReference type="SAM" id="Phobius"/>
    </source>
</evidence>
<sequence>MNRELTYQMPFERLVRLSRSAGRKAHATSWFGYWAVIGLFCAALALIMVYDEAVQDWQRSFGLPWFAAFVIIVVVYVSALWALRRYALRQMKGRANYDSTVRMRQDDGGLRFATDAIEYYLKWQGISQMLMEKDGVAVSHGNLFFLVPNGAFASLDERDAFVRAVFGRLSAAARARSEKHVGPVLTGTVGAQA</sequence>
<evidence type="ECO:0000313" key="2">
    <source>
        <dbReference type="EMBL" id="MTD94604.1"/>
    </source>
</evidence>
<name>A0A6I3KHU5_9HYPH</name>
<keyword evidence="1" id="KW-0472">Membrane</keyword>
<comment type="caution">
    <text evidence="2">The sequence shown here is derived from an EMBL/GenBank/DDBJ whole genome shotgun (WGS) entry which is preliminary data.</text>
</comment>